<evidence type="ECO:0000256" key="1">
    <source>
        <dbReference type="ARBA" id="ARBA00001937"/>
    </source>
</evidence>
<evidence type="ECO:0000256" key="2">
    <source>
        <dbReference type="ARBA" id="ARBA00004912"/>
    </source>
</evidence>
<dbReference type="AlphaFoldDB" id="A0A813PJ05"/>
<dbReference type="Proteomes" id="UP000663836">
    <property type="component" value="Unassembled WGS sequence"/>
</dbReference>
<dbReference type="GO" id="GO:0042351">
    <property type="term" value="P:'de novo' GDP-L-fucose biosynthetic process"/>
    <property type="evidence" value="ECO:0007669"/>
    <property type="project" value="UniProtKB-UniPathway"/>
</dbReference>
<dbReference type="EMBL" id="CAJNOT010000001">
    <property type="protein sequence ID" value="CAF0755971.1"/>
    <property type="molecule type" value="Genomic_DNA"/>
</dbReference>
<comment type="pathway">
    <text evidence="2">Nucleotide-sugar biosynthesis; GDP-L-fucose biosynthesis via de novo pathway; GDP-L-fucose from GDP-alpha-D-mannose: step 1/2.</text>
</comment>
<evidence type="ECO:0000313" key="10">
    <source>
        <dbReference type="Proteomes" id="UP000663864"/>
    </source>
</evidence>
<comment type="caution">
    <text evidence="8">The sequence shown here is derived from an EMBL/GenBank/DDBJ whole genome shotgun (WGS) entry which is preliminary data.</text>
</comment>
<dbReference type="GO" id="GO:0008446">
    <property type="term" value="F:GDP-mannose 4,6-dehydratase activity"/>
    <property type="evidence" value="ECO:0007669"/>
    <property type="project" value="UniProtKB-EC"/>
</dbReference>
<dbReference type="InterPro" id="IPR016040">
    <property type="entry name" value="NAD(P)-bd_dom"/>
</dbReference>
<dbReference type="InterPro" id="IPR006368">
    <property type="entry name" value="GDP_Man_deHydtase"/>
</dbReference>
<evidence type="ECO:0000313" key="9">
    <source>
        <dbReference type="EMBL" id="CAF3528590.1"/>
    </source>
</evidence>
<keyword evidence="5" id="KW-0456">Lyase</keyword>
<evidence type="ECO:0000259" key="7">
    <source>
        <dbReference type="Pfam" id="PF16363"/>
    </source>
</evidence>
<dbReference type="InterPro" id="IPR036291">
    <property type="entry name" value="NAD(P)-bd_dom_sf"/>
</dbReference>
<evidence type="ECO:0000313" key="8">
    <source>
        <dbReference type="EMBL" id="CAF0755971.1"/>
    </source>
</evidence>
<name>A0A813PJ05_9BILA</name>
<dbReference type="Proteomes" id="UP000663864">
    <property type="component" value="Unassembled WGS sequence"/>
</dbReference>
<evidence type="ECO:0000256" key="3">
    <source>
        <dbReference type="ARBA" id="ARBA00009263"/>
    </source>
</evidence>
<dbReference type="UniPathway" id="UPA00128">
    <property type="reaction ID" value="UER00190"/>
</dbReference>
<dbReference type="SUPFAM" id="SSF51735">
    <property type="entry name" value="NAD(P)-binding Rossmann-fold domains"/>
    <property type="match status" value="1"/>
</dbReference>
<dbReference type="PANTHER" id="PTHR43715">
    <property type="entry name" value="GDP-MANNOSE 4,6-DEHYDRATASE"/>
    <property type="match status" value="1"/>
</dbReference>
<evidence type="ECO:0000256" key="5">
    <source>
        <dbReference type="ARBA" id="ARBA00023239"/>
    </source>
</evidence>
<dbReference type="EMBL" id="CAJOBD010000006">
    <property type="protein sequence ID" value="CAF3528590.1"/>
    <property type="molecule type" value="Genomic_DNA"/>
</dbReference>
<gene>
    <name evidence="9" type="ORF">JBS370_LOCUS251</name>
    <name evidence="8" type="ORF">ZHD862_LOCUS77</name>
</gene>
<comment type="cofactor">
    <cofactor evidence="1">
        <name>NADP(+)</name>
        <dbReference type="ChEBI" id="CHEBI:58349"/>
    </cofactor>
</comment>
<reference evidence="8" key="1">
    <citation type="submission" date="2021-02" db="EMBL/GenBank/DDBJ databases">
        <authorList>
            <person name="Nowell W R."/>
        </authorList>
    </citation>
    <scope>NUCLEOTIDE SEQUENCE</scope>
</reference>
<protein>
    <recommendedName>
        <fullName evidence="4">GDP-mannose 4,6-dehydratase</fullName>
        <ecNumber evidence="4">4.2.1.47</ecNumber>
    </recommendedName>
    <alternativeName>
        <fullName evidence="6">GDP-D-mannose dehydratase</fullName>
    </alternativeName>
</protein>
<evidence type="ECO:0000256" key="6">
    <source>
        <dbReference type="ARBA" id="ARBA00031085"/>
    </source>
</evidence>
<dbReference type="PANTHER" id="PTHR43715:SF1">
    <property type="entry name" value="GDP-MANNOSE 4,6 DEHYDRATASE"/>
    <property type="match status" value="1"/>
</dbReference>
<proteinExistence type="inferred from homology"/>
<organism evidence="8 10">
    <name type="scientific">Rotaria sordida</name>
    <dbReference type="NCBI Taxonomy" id="392033"/>
    <lineage>
        <taxon>Eukaryota</taxon>
        <taxon>Metazoa</taxon>
        <taxon>Spiralia</taxon>
        <taxon>Gnathifera</taxon>
        <taxon>Rotifera</taxon>
        <taxon>Eurotatoria</taxon>
        <taxon>Bdelloidea</taxon>
        <taxon>Philodinida</taxon>
        <taxon>Philodinidae</taxon>
        <taxon>Rotaria</taxon>
    </lineage>
</organism>
<sequence length="110" mass="12864">MWLMLQQETPEDFVIATDEINSVQEAVEPEFQKIGKEIVCKRNWQRKNTGIVRVTVNEKHFRPTEVVNLLINNPKKVEENLKWKPKMTFKKLVTEMVAADIELMPKDPTA</sequence>
<dbReference type="EC" id="4.2.1.47" evidence="4"/>
<evidence type="ECO:0000256" key="4">
    <source>
        <dbReference type="ARBA" id="ARBA00011989"/>
    </source>
</evidence>
<feature type="domain" description="NAD(P)-binding" evidence="7">
    <location>
        <begin position="1"/>
        <end position="96"/>
    </location>
</feature>
<dbReference type="Gene3D" id="3.90.25.10">
    <property type="entry name" value="UDP-galactose 4-epimerase, domain 1"/>
    <property type="match status" value="1"/>
</dbReference>
<comment type="similarity">
    <text evidence="3">Belongs to the NAD(P)-dependent epimerase/dehydratase family. GDP-mannose 4,6-dehydratase subfamily.</text>
</comment>
<dbReference type="Pfam" id="PF16363">
    <property type="entry name" value="GDP_Man_Dehyd"/>
    <property type="match status" value="1"/>
</dbReference>
<accession>A0A813PJ05</accession>